<comment type="catalytic activity">
    <reaction evidence="16">
        <text>L-isoleucine + 2-oxoglutarate = (S)-3-methyl-2-oxopentanoate + L-glutamate</text>
        <dbReference type="Rhea" id="RHEA:24801"/>
        <dbReference type="ChEBI" id="CHEBI:16810"/>
        <dbReference type="ChEBI" id="CHEBI:29985"/>
        <dbReference type="ChEBI" id="CHEBI:35146"/>
        <dbReference type="ChEBI" id="CHEBI:58045"/>
        <dbReference type="EC" id="2.6.1.42"/>
    </reaction>
</comment>
<dbReference type="EMBL" id="BTFZ01000012">
    <property type="protein sequence ID" value="GMM37820.1"/>
    <property type="molecule type" value="Genomic_DNA"/>
</dbReference>
<dbReference type="NCBIfam" id="NF009897">
    <property type="entry name" value="PRK13357.1"/>
    <property type="match status" value="1"/>
</dbReference>
<dbReference type="Pfam" id="PF01063">
    <property type="entry name" value="Aminotran_4"/>
    <property type="match status" value="1"/>
</dbReference>
<keyword evidence="8 16" id="KW-0808">Transferase</keyword>
<dbReference type="GeneID" id="90075795"/>
<keyword evidence="6 16" id="KW-0032">Aminotransferase</keyword>
<comment type="pathway">
    <text evidence="4">Amino-acid biosynthesis; L-leucine biosynthesis; L-leucine from 3-methyl-2-oxobutanoate: step 4/4.</text>
</comment>
<dbReference type="InterPro" id="IPR043131">
    <property type="entry name" value="BCAT-like_N"/>
</dbReference>
<feature type="modified residue" description="N6-(pyridoxal phosphate)lysine" evidence="13">
    <location>
        <position position="238"/>
    </location>
</feature>
<keyword evidence="7 16" id="KW-0028">Amino-acid biosynthesis</keyword>
<dbReference type="InterPro" id="IPR018300">
    <property type="entry name" value="Aminotrans_IV_CS"/>
</dbReference>
<dbReference type="GO" id="GO:0009083">
    <property type="term" value="P:branched-chain amino acid catabolic process"/>
    <property type="evidence" value="ECO:0007669"/>
    <property type="project" value="UniProtKB-ARBA"/>
</dbReference>
<dbReference type="GO" id="GO:0009099">
    <property type="term" value="P:L-valine biosynthetic process"/>
    <property type="evidence" value="ECO:0007669"/>
    <property type="project" value="TreeGrafter"/>
</dbReference>
<dbReference type="FunFam" id="3.20.10.10:FF:000004">
    <property type="entry name" value="Branched-chain-amino-acid aminotransferase"/>
    <property type="match status" value="1"/>
</dbReference>
<comment type="catalytic activity">
    <reaction evidence="16">
        <text>L-leucine + 2-oxoglutarate = 4-methyl-2-oxopentanoate + L-glutamate</text>
        <dbReference type="Rhea" id="RHEA:18321"/>
        <dbReference type="ChEBI" id="CHEBI:16810"/>
        <dbReference type="ChEBI" id="CHEBI:17865"/>
        <dbReference type="ChEBI" id="CHEBI:29985"/>
        <dbReference type="ChEBI" id="CHEBI:57427"/>
        <dbReference type="EC" id="2.6.1.42"/>
    </reaction>
</comment>
<comment type="catalytic activity">
    <reaction evidence="11">
        <text>a 2-oxocarboxylate + L-methionine = 4-methylsulfanyl-2-oxobutanoate + an L-alpha-amino acid</text>
        <dbReference type="Rhea" id="RHEA:31763"/>
        <dbReference type="ChEBI" id="CHEBI:16723"/>
        <dbReference type="ChEBI" id="CHEBI:35179"/>
        <dbReference type="ChEBI" id="CHEBI:57844"/>
        <dbReference type="ChEBI" id="CHEBI:59869"/>
    </reaction>
    <physiologicalReaction direction="right-to-left" evidence="11">
        <dbReference type="Rhea" id="RHEA:31765"/>
    </physiologicalReaction>
</comment>
<comment type="pathway">
    <text evidence="12">Amino-acid biosynthesis; L-methionine biosynthesis via salvage pathway; L-methionine from S-methyl-5-thio-alpha-D-ribose 1-phosphate: step 6/6.</text>
</comment>
<evidence type="ECO:0000256" key="2">
    <source>
        <dbReference type="ARBA" id="ARBA00004824"/>
    </source>
</evidence>
<dbReference type="Gene3D" id="3.30.470.10">
    <property type="match status" value="1"/>
</dbReference>
<name>A0AAV5QUF0_9ASCO</name>
<dbReference type="InterPro" id="IPR005786">
    <property type="entry name" value="B_amino_transII"/>
</dbReference>
<reference evidence="17 18" key="1">
    <citation type="journal article" date="2023" name="Elife">
        <title>Identification of key yeast species and microbe-microbe interactions impacting larval growth of Drosophila in the wild.</title>
        <authorList>
            <person name="Mure A."/>
            <person name="Sugiura Y."/>
            <person name="Maeda R."/>
            <person name="Honda K."/>
            <person name="Sakurai N."/>
            <person name="Takahashi Y."/>
            <person name="Watada M."/>
            <person name="Katoh T."/>
            <person name="Gotoh A."/>
            <person name="Gotoh Y."/>
            <person name="Taniguchi I."/>
            <person name="Nakamura K."/>
            <person name="Hayashi T."/>
            <person name="Katayama T."/>
            <person name="Uemura T."/>
            <person name="Hattori Y."/>
        </authorList>
    </citation>
    <scope>NUCLEOTIDE SEQUENCE [LARGE SCALE GENOMIC DNA]</scope>
    <source>
        <strain evidence="17 18">SC-9</strain>
    </source>
</reference>
<comment type="pathway">
    <text evidence="2">Amino-acid biosynthesis; L-isoleucine biosynthesis; L-isoleucine from 2-oxobutanoate: step 4/4.</text>
</comment>
<evidence type="ECO:0000256" key="9">
    <source>
        <dbReference type="ARBA" id="ARBA00022898"/>
    </source>
</evidence>
<keyword evidence="9 15" id="KW-0663">Pyridoxal phosphate</keyword>
<dbReference type="Proteomes" id="UP001360560">
    <property type="component" value="Unassembled WGS sequence"/>
</dbReference>
<evidence type="ECO:0000256" key="12">
    <source>
        <dbReference type="ARBA" id="ARBA00060556"/>
    </source>
</evidence>
<evidence type="ECO:0000256" key="13">
    <source>
        <dbReference type="PIRSR" id="PIRSR006468-1"/>
    </source>
</evidence>
<evidence type="ECO:0000256" key="11">
    <source>
        <dbReference type="ARBA" id="ARBA00051136"/>
    </source>
</evidence>
<dbReference type="GO" id="GO:0005739">
    <property type="term" value="C:mitochondrion"/>
    <property type="evidence" value="ECO:0007669"/>
    <property type="project" value="TreeGrafter"/>
</dbReference>
<dbReference type="PROSITE" id="PS00770">
    <property type="entry name" value="AA_TRANSFER_CLASS_4"/>
    <property type="match status" value="1"/>
</dbReference>
<dbReference type="FunFam" id="3.30.470.10:FF:000005">
    <property type="entry name" value="Branched-chain-amino-acid aminotransferase"/>
    <property type="match status" value="1"/>
</dbReference>
<dbReference type="NCBIfam" id="TIGR01123">
    <property type="entry name" value="ilvE_II"/>
    <property type="match status" value="1"/>
</dbReference>
<comment type="similarity">
    <text evidence="5 14">Belongs to the class-IV pyridoxal-phosphate-dependent aminotransferase family.</text>
</comment>
<evidence type="ECO:0000256" key="3">
    <source>
        <dbReference type="ARBA" id="ARBA00004931"/>
    </source>
</evidence>
<evidence type="ECO:0000256" key="14">
    <source>
        <dbReference type="RuleBase" id="RU004106"/>
    </source>
</evidence>
<evidence type="ECO:0000256" key="1">
    <source>
        <dbReference type="ARBA" id="ARBA00001933"/>
    </source>
</evidence>
<dbReference type="GO" id="GO:0004084">
    <property type="term" value="F:branched-chain-amino-acid transaminase activity"/>
    <property type="evidence" value="ECO:0007669"/>
    <property type="project" value="UniProtKB-EC"/>
</dbReference>
<evidence type="ECO:0000256" key="15">
    <source>
        <dbReference type="RuleBase" id="RU004516"/>
    </source>
</evidence>
<dbReference type="InterPro" id="IPR043132">
    <property type="entry name" value="BCAT-like_C"/>
</dbReference>
<evidence type="ECO:0000256" key="6">
    <source>
        <dbReference type="ARBA" id="ARBA00022576"/>
    </source>
</evidence>
<dbReference type="PIRSF" id="PIRSF006468">
    <property type="entry name" value="BCAT1"/>
    <property type="match status" value="1"/>
</dbReference>
<evidence type="ECO:0000256" key="10">
    <source>
        <dbReference type="ARBA" id="ARBA00023304"/>
    </source>
</evidence>
<evidence type="ECO:0000256" key="16">
    <source>
        <dbReference type="RuleBase" id="RU004517"/>
    </source>
</evidence>
<protein>
    <recommendedName>
        <fullName evidence="16">Branched-chain-amino-acid aminotransferase</fullName>
        <ecNumber evidence="16">2.6.1.42</ecNumber>
    </recommendedName>
</protein>
<comment type="catalytic activity">
    <reaction evidence="16">
        <text>L-valine + 2-oxoglutarate = 3-methyl-2-oxobutanoate + L-glutamate</text>
        <dbReference type="Rhea" id="RHEA:24813"/>
        <dbReference type="ChEBI" id="CHEBI:11851"/>
        <dbReference type="ChEBI" id="CHEBI:16810"/>
        <dbReference type="ChEBI" id="CHEBI:29985"/>
        <dbReference type="ChEBI" id="CHEBI:57762"/>
        <dbReference type="EC" id="2.6.1.42"/>
    </reaction>
</comment>
<dbReference type="GO" id="GO:0009098">
    <property type="term" value="P:L-leucine biosynthetic process"/>
    <property type="evidence" value="ECO:0007669"/>
    <property type="project" value="TreeGrafter"/>
</dbReference>
<dbReference type="InterPro" id="IPR001544">
    <property type="entry name" value="Aminotrans_IV"/>
</dbReference>
<evidence type="ECO:0000256" key="8">
    <source>
        <dbReference type="ARBA" id="ARBA00022679"/>
    </source>
</evidence>
<dbReference type="InterPro" id="IPR033939">
    <property type="entry name" value="BCAT_family"/>
</dbReference>
<evidence type="ECO:0000256" key="7">
    <source>
        <dbReference type="ARBA" id="ARBA00022605"/>
    </source>
</evidence>
<dbReference type="EC" id="2.6.1.42" evidence="16"/>
<sequence length="409" mass="45261">MSFQRLSLSGLKSLSSARSTFISYSQRSSITNSFRTMSTAPLDASKLKINKTASPKAKLPNEQLVFGKSFTDHMLTVDWDATTGWGAPEIKPYAGLCLDPSSIVFHYGFELFEGMKAYRDANNKLRMFRPDMNMIRMNKSAERIALPTFDSEELIKLIGKLVELDADFVPQGEGYSLYIRPTLIGTDAGLGIGTPSQAKLFVICSPVGPYYSTGFKAVTLEATNYATRAWPGGCGNRKLGANYAPCVLPQKQAASRGYQQNLWLFGPENYVTEVGSMNLFFAFKDSKTGKKELVTAPLDGTILEGITRDSILALGRERLDSNEWEVNERYLSIDEVAERALKGELLECFGSGTAAVVSPVKTIGWNGKDISVPLLEGKQYGALTKQFQEWISALQYGKEEFKNWSRVIN</sequence>
<proteinExistence type="inferred from homology"/>
<keyword evidence="18" id="KW-1185">Reference proteome</keyword>
<dbReference type="PANTHER" id="PTHR11825:SF44">
    <property type="entry name" value="BRANCHED-CHAIN-AMINO-ACID AMINOTRANSFERASE"/>
    <property type="match status" value="1"/>
</dbReference>
<comment type="caution">
    <text evidence="17">The sequence shown here is derived from an EMBL/GenBank/DDBJ whole genome shotgun (WGS) entry which is preliminary data.</text>
</comment>
<organism evidence="17 18">
    <name type="scientific">Saccharomycopsis crataegensis</name>
    <dbReference type="NCBI Taxonomy" id="43959"/>
    <lineage>
        <taxon>Eukaryota</taxon>
        <taxon>Fungi</taxon>
        <taxon>Dikarya</taxon>
        <taxon>Ascomycota</taxon>
        <taxon>Saccharomycotina</taxon>
        <taxon>Saccharomycetes</taxon>
        <taxon>Saccharomycopsidaceae</taxon>
        <taxon>Saccharomycopsis</taxon>
    </lineage>
</organism>
<keyword evidence="10 16" id="KW-0100">Branched-chain amino acid biosynthesis</keyword>
<gene>
    <name evidence="17" type="ORF">DASC09_051450</name>
</gene>
<accession>A0AAV5QUF0</accession>
<comment type="cofactor">
    <cofactor evidence="1 15">
        <name>pyridoxal 5'-phosphate</name>
        <dbReference type="ChEBI" id="CHEBI:597326"/>
    </cofactor>
</comment>
<dbReference type="SUPFAM" id="SSF56752">
    <property type="entry name" value="D-aminoacid aminotransferase-like PLP-dependent enzymes"/>
    <property type="match status" value="1"/>
</dbReference>
<evidence type="ECO:0000256" key="4">
    <source>
        <dbReference type="ARBA" id="ARBA00005072"/>
    </source>
</evidence>
<evidence type="ECO:0000313" key="17">
    <source>
        <dbReference type="EMBL" id="GMM37820.1"/>
    </source>
</evidence>
<dbReference type="AlphaFoldDB" id="A0AAV5QUF0"/>
<comment type="pathway">
    <text evidence="3">Amino-acid biosynthesis; L-valine biosynthesis; L-valine from pyruvate: step 4/4.</text>
</comment>
<dbReference type="RefSeq" id="XP_064854816.1">
    <property type="nucleotide sequence ID" value="XM_064998744.1"/>
</dbReference>
<dbReference type="InterPro" id="IPR036038">
    <property type="entry name" value="Aminotransferase-like"/>
</dbReference>
<dbReference type="PANTHER" id="PTHR11825">
    <property type="entry name" value="SUBGROUP IIII AMINOTRANSFERASE"/>
    <property type="match status" value="1"/>
</dbReference>
<dbReference type="Gene3D" id="3.20.10.10">
    <property type="entry name" value="D-amino Acid Aminotransferase, subunit A, domain 2"/>
    <property type="match status" value="1"/>
</dbReference>
<evidence type="ECO:0000313" key="18">
    <source>
        <dbReference type="Proteomes" id="UP001360560"/>
    </source>
</evidence>
<dbReference type="CDD" id="cd01557">
    <property type="entry name" value="BCAT_beta_family"/>
    <property type="match status" value="1"/>
</dbReference>
<evidence type="ECO:0000256" key="5">
    <source>
        <dbReference type="ARBA" id="ARBA00009320"/>
    </source>
</evidence>